<name>A0A9Q1IKM1_SYNKA</name>
<sequence length="161" mass="17381">MRKSCWFKPSVSTQCGRTCSAFWVAILCGCRASWWQKKRLFVRTGAPRAARPAARPSRSGKGQGSGAPPGSGGHKVDTFLEFLHFPERRKGQRSAGRSERRLCFAGGGGFAPEPASPVARVAGTTSVPFQPRLSECLDCRSTSPIKPGGAGLDLRTDFIQR</sequence>
<organism evidence="2 3">
    <name type="scientific">Synaphobranchus kaupii</name>
    <name type="common">Kaup's arrowtooth eel</name>
    <dbReference type="NCBI Taxonomy" id="118154"/>
    <lineage>
        <taxon>Eukaryota</taxon>
        <taxon>Metazoa</taxon>
        <taxon>Chordata</taxon>
        <taxon>Craniata</taxon>
        <taxon>Vertebrata</taxon>
        <taxon>Euteleostomi</taxon>
        <taxon>Actinopterygii</taxon>
        <taxon>Neopterygii</taxon>
        <taxon>Teleostei</taxon>
        <taxon>Anguilliformes</taxon>
        <taxon>Synaphobranchidae</taxon>
        <taxon>Synaphobranchus</taxon>
    </lineage>
</organism>
<feature type="compositionally biased region" description="Low complexity" evidence="1">
    <location>
        <begin position="46"/>
        <end position="60"/>
    </location>
</feature>
<proteinExistence type="predicted"/>
<dbReference type="Proteomes" id="UP001152622">
    <property type="component" value="Chromosome 12"/>
</dbReference>
<evidence type="ECO:0000256" key="1">
    <source>
        <dbReference type="SAM" id="MobiDB-lite"/>
    </source>
</evidence>
<dbReference type="AlphaFoldDB" id="A0A9Q1IKM1"/>
<comment type="caution">
    <text evidence="2">The sequence shown here is derived from an EMBL/GenBank/DDBJ whole genome shotgun (WGS) entry which is preliminary data.</text>
</comment>
<evidence type="ECO:0000313" key="3">
    <source>
        <dbReference type="Proteomes" id="UP001152622"/>
    </source>
</evidence>
<keyword evidence="3" id="KW-1185">Reference proteome</keyword>
<protein>
    <submittedName>
        <fullName evidence="2">Uncharacterized protein</fullName>
    </submittedName>
</protein>
<evidence type="ECO:0000313" key="2">
    <source>
        <dbReference type="EMBL" id="KAJ8345385.1"/>
    </source>
</evidence>
<accession>A0A9Q1IKM1</accession>
<dbReference type="PROSITE" id="PS51257">
    <property type="entry name" value="PROKAR_LIPOPROTEIN"/>
    <property type="match status" value="1"/>
</dbReference>
<reference evidence="2" key="1">
    <citation type="journal article" date="2023" name="Science">
        <title>Genome structures resolve the early diversification of teleost fishes.</title>
        <authorList>
            <person name="Parey E."/>
            <person name="Louis A."/>
            <person name="Montfort J."/>
            <person name="Bouchez O."/>
            <person name="Roques C."/>
            <person name="Iampietro C."/>
            <person name="Lluch J."/>
            <person name="Castinel A."/>
            <person name="Donnadieu C."/>
            <person name="Desvignes T."/>
            <person name="Floi Bucao C."/>
            <person name="Jouanno E."/>
            <person name="Wen M."/>
            <person name="Mejri S."/>
            <person name="Dirks R."/>
            <person name="Jansen H."/>
            <person name="Henkel C."/>
            <person name="Chen W.J."/>
            <person name="Zahm M."/>
            <person name="Cabau C."/>
            <person name="Klopp C."/>
            <person name="Thompson A.W."/>
            <person name="Robinson-Rechavi M."/>
            <person name="Braasch I."/>
            <person name="Lecointre G."/>
            <person name="Bobe J."/>
            <person name="Postlethwait J.H."/>
            <person name="Berthelot C."/>
            <person name="Roest Crollius H."/>
            <person name="Guiguen Y."/>
        </authorList>
    </citation>
    <scope>NUCLEOTIDE SEQUENCE</scope>
    <source>
        <strain evidence="2">WJC10195</strain>
    </source>
</reference>
<feature type="compositionally biased region" description="Gly residues" evidence="1">
    <location>
        <begin position="61"/>
        <end position="73"/>
    </location>
</feature>
<dbReference type="EMBL" id="JAINUF010000012">
    <property type="protein sequence ID" value="KAJ8345385.1"/>
    <property type="molecule type" value="Genomic_DNA"/>
</dbReference>
<feature type="region of interest" description="Disordered" evidence="1">
    <location>
        <begin position="45"/>
        <end position="76"/>
    </location>
</feature>
<gene>
    <name evidence="2" type="ORF">SKAU_G00295780</name>
</gene>